<feature type="compositionally biased region" description="Polar residues" evidence="1">
    <location>
        <begin position="52"/>
        <end position="67"/>
    </location>
</feature>
<feature type="transmembrane region" description="Helical" evidence="2">
    <location>
        <begin position="124"/>
        <end position="145"/>
    </location>
</feature>
<comment type="caution">
    <text evidence="3">The sequence shown here is derived from an EMBL/GenBank/DDBJ whole genome shotgun (WGS) entry which is preliminary data.</text>
</comment>
<gene>
    <name evidence="3" type="ORF">ALECFALPRED_005074</name>
</gene>
<dbReference type="EMBL" id="CAJPDR010000310">
    <property type="protein sequence ID" value="CAF9931673.1"/>
    <property type="molecule type" value="Genomic_DNA"/>
</dbReference>
<feature type="compositionally biased region" description="Basic and acidic residues" evidence="1">
    <location>
        <begin position="529"/>
        <end position="545"/>
    </location>
</feature>
<name>A0A8H3ITP1_9LECA</name>
<keyword evidence="2" id="KW-0812">Transmembrane</keyword>
<keyword evidence="2" id="KW-0472">Membrane</keyword>
<evidence type="ECO:0000313" key="3">
    <source>
        <dbReference type="EMBL" id="CAF9931673.1"/>
    </source>
</evidence>
<feature type="region of interest" description="Disordered" evidence="1">
    <location>
        <begin position="287"/>
        <end position="585"/>
    </location>
</feature>
<feature type="region of interest" description="Disordered" evidence="1">
    <location>
        <begin position="23"/>
        <end position="89"/>
    </location>
</feature>
<keyword evidence="2" id="KW-1133">Transmembrane helix</keyword>
<keyword evidence="4" id="KW-1185">Reference proteome</keyword>
<feature type="compositionally biased region" description="Basic and acidic residues" evidence="1">
    <location>
        <begin position="440"/>
        <end position="522"/>
    </location>
</feature>
<reference evidence="3" key="1">
    <citation type="submission" date="2021-03" db="EMBL/GenBank/DDBJ databases">
        <authorList>
            <person name="Tagirdzhanova G."/>
        </authorList>
    </citation>
    <scope>NUCLEOTIDE SEQUENCE</scope>
</reference>
<protein>
    <submittedName>
        <fullName evidence="3">Uncharacterized protein</fullName>
    </submittedName>
</protein>
<dbReference type="AlphaFoldDB" id="A0A8H3ITP1"/>
<evidence type="ECO:0000256" key="2">
    <source>
        <dbReference type="SAM" id="Phobius"/>
    </source>
</evidence>
<feature type="compositionally biased region" description="Basic and acidic residues" evidence="1">
    <location>
        <begin position="331"/>
        <end position="349"/>
    </location>
</feature>
<feature type="compositionally biased region" description="Basic and acidic residues" evidence="1">
    <location>
        <begin position="387"/>
        <end position="413"/>
    </location>
</feature>
<evidence type="ECO:0000313" key="4">
    <source>
        <dbReference type="Proteomes" id="UP000664203"/>
    </source>
</evidence>
<feature type="region of interest" description="Disordered" evidence="1">
    <location>
        <begin position="235"/>
        <end position="254"/>
    </location>
</feature>
<dbReference type="Proteomes" id="UP000664203">
    <property type="component" value="Unassembled WGS sequence"/>
</dbReference>
<evidence type="ECO:0000256" key="1">
    <source>
        <dbReference type="SAM" id="MobiDB-lite"/>
    </source>
</evidence>
<feature type="compositionally biased region" description="Polar residues" evidence="1">
    <location>
        <begin position="78"/>
        <end position="89"/>
    </location>
</feature>
<proteinExistence type="predicted"/>
<organism evidence="3 4">
    <name type="scientific">Alectoria fallacina</name>
    <dbReference type="NCBI Taxonomy" id="1903189"/>
    <lineage>
        <taxon>Eukaryota</taxon>
        <taxon>Fungi</taxon>
        <taxon>Dikarya</taxon>
        <taxon>Ascomycota</taxon>
        <taxon>Pezizomycotina</taxon>
        <taxon>Lecanoromycetes</taxon>
        <taxon>OSLEUM clade</taxon>
        <taxon>Lecanoromycetidae</taxon>
        <taxon>Lecanorales</taxon>
        <taxon>Lecanorineae</taxon>
        <taxon>Parmeliaceae</taxon>
        <taxon>Alectoria</taxon>
    </lineage>
</organism>
<accession>A0A8H3ITP1</accession>
<feature type="compositionally biased region" description="Basic residues" evidence="1">
    <location>
        <begin position="422"/>
        <end position="438"/>
    </location>
</feature>
<feature type="compositionally biased region" description="Basic and acidic residues" evidence="1">
    <location>
        <begin position="361"/>
        <end position="379"/>
    </location>
</feature>
<feature type="compositionally biased region" description="Pro residues" evidence="1">
    <location>
        <begin position="240"/>
        <end position="251"/>
    </location>
</feature>
<sequence length="585" mass="63843">MADKHLLGLPIFGGSLWHSPRIRPHFTIKGGHGGGHTPTSKSGRHSAGNGSGTTHDGTASFGSSPVESDSKDFATPYAQPSQAPLSTSNSLPVWASGTAALSVYQPLEVHDPFNPSSPWLEPGYVASAVFLFLIFAFVHCRWYLFGKSQASQSRRPIDIEAFDSDPLLREQLTGKTEFQICWESILEELVLPNIPINEPMPPTQTLSLSTVTSVQIQPSAPVPLLQMLSLSAVKSTQTPPSLPTPPPPPSTPTLSLSAIVSVSTAPSTPVSTSPILGLAMINSAYQTPSAPVPTPPPTTHHSPAENIQGSHEESSTVEEIIESVIGCVAASEKRGDRDHCRKEPEKGNKDQNGTKTNAAVADKKRENGKNGTNKDRIEAGEEDDKDDQEKEGELKIDEDLMSESRRVLEHDSLDEGLTLDGKKKKKKVRQNAKKRIARRAAAEEASKEVGEARNTFREDTEECKEHENKAEEVGEASEAFHDDEKTREDKQGKENEKEGKGPGASHEDTKEREDEKADRENDTNNAPELEARDPPEADPSRPPEPKKRKRRRRGGKHEVKDHVATGIDYEPDDLAEDCEHGNFPS</sequence>
<feature type="compositionally biased region" description="Basic residues" evidence="1">
    <location>
        <begin position="546"/>
        <end position="555"/>
    </location>
</feature>